<keyword evidence="1" id="KW-0963">Cytoplasm</keyword>
<dbReference type="InterPro" id="IPR043129">
    <property type="entry name" value="ATPase_NBD"/>
</dbReference>
<dbReference type="InterPro" id="IPR004567">
    <property type="entry name" value="Type_II_PanK"/>
</dbReference>
<organism evidence="7 8">
    <name type="scientific">Paenibacillus gyeongsangnamensis</name>
    <dbReference type="NCBI Taxonomy" id="3388067"/>
    <lineage>
        <taxon>Bacteria</taxon>
        <taxon>Bacillati</taxon>
        <taxon>Bacillota</taxon>
        <taxon>Bacilli</taxon>
        <taxon>Bacillales</taxon>
        <taxon>Paenibacillaceae</taxon>
        <taxon>Paenibacillus</taxon>
    </lineage>
</organism>
<dbReference type="PIRSF" id="PIRSF036940">
    <property type="entry name" value="PanK_bac_aCoA"/>
    <property type="match status" value="1"/>
</dbReference>
<keyword evidence="5" id="KW-0067">ATP-binding</keyword>
<keyword evidence="2 7" id="KW-0808">Transferase</keyword>
<evidence type="ECO:0000313" key="7">
    <source>
        <dbReference type="EMBL" id="MCZ8515489.1"/>
    </source>
</evidence>
<evidence type="ECO:0000256" key="6">
    <source>
        <dbReference type="ARBA" id="ARBA00022993"/>
    </source>
</evidence>
<evidence type="ECO:0000256" key="5">
    <source>
        <dbReference type="ARBA" id="ARBA00022840"/>
    </source>
</evidence>
<keyword evidence="6" id="KW-0173">Coenzyme A biosynthesis</keyword>
<evidence type="ECO:0000256" key="1">
    <source>
        <dbReference type="ARBA" id="ARBA00022490"/>
    </source>
</evidence>
<evidence type="ECO:0000256" key="3">
    <source>
        <dbReference type="ARBA" id="ARBA00022741"/>
    </source>
</evidence>
<keyword evidence="8" id="KW-1185">Reference proteome</keyword>
<evidence type="ECO:0000256" key="4">
    <source>
        <dbReference type="ARBA" id="ARBA00022777"/>
    </source>
</evidence>
<gene>
    <name evidence="7" type="primary">coaW</name>
    <name evidence="7" type="ORF">O9H85_24400</name>
</gene>
<sequence length="272" mass="28898">MQNSKTVGVDAGGTLIKIAFWENEELKFQKFPSTDLPAATEWIRRQFPGAEICVTGGKASLFQALMQIDSEQMIEFEATCSGAQYLLRSQSLPADSFILTNVGTGTSVHYVENNRHLRVGGIGVGGGTLMGLSCIMTGMSDYKEIISLSRQGSRKAVDLKVSDIYEGTTPPIPGDLTASNFGKANHPGQKWSDQDLLASVIGVVGETVTTVSILAAAQHGTSAIVYIGSSFVDNDVLRETVTGYTILRGAVPTVLTNGEYSGAIGALLSLNR</sequence>
<evidence type="ECO:0000313" key="8">
    <source>
        <dbReference type="Proteomes" id="UP001527882"/>
    </source>
</evidence>
<name>A0ABT4QF60_9BACL</name>
<dbReference type="PANTHER" id="PTHR12280:SF20">
    <property type="entry name" value="4'-PHOSPHOPANTETHEINE PHOSPHATASE"/>
    <property type="match status" value="1"/>
</dbReference>
<dbReference type="EMBL" id="JAQAGZ010000017">
    <property type="protein sequence ID" value="MCZ8515489.1"/>
    <property type="molecule type" value="Genomic_DNA"/>
</dbReference>
<dbReference type="Pfam" id="PF03630">
    <property type="entry name" value="Fumble"/>
    <property type="match status" value="1"/>
</dbReference>
<dbReference type="NCBIfam" id="NF009842">
    <property type="entry name" value="PRK13317.1"/>
    <property type="match status" value="1"/>
</dbReference>
<dbReference type="CDD" id="cd24085">
    <property type="entry name" value="ASKHA_NBD_PanK-II_bac"/>
    <property type="match status" value="1"/>
</dbReference>
<protein>
    <submittedName>
        <fullName evidence="7">Type II pantothenate kinase</fullName>
        <ecNumber evidence="7">2.7.1.33</ecNumber>
    </submittedName>
</protein>
<dbReference type="Proteomes" id="UP001527882">
    <property type="component" value="Unassembled WGS sequence"/>
</dbReference>
<evidence type="ECO:0000256" key="2">
    <source>
        <dbReference type="ARBA" id="ARBA00022679"/>
    </source>
</evidence>
<comment type="caution">
    <text evidence="7">The sequence shown here is derived from an EMBL/GenBank/DDBJ whole genome shotgun (WGS) entry which is preliminary data.</text>
</comment>
<keyword evidence="3" id="KW-0547">Nucleotide-binding</keyword>
<dbReference type="EC" id="2.7.1.33" evidence="7"/>
<reference evidence="7 8" key="1">
    <citation type="submission" date="2022-12" db="EMBL/GenBank/DDBJ databases">
        <title>Draft genome sequence of Paenibacillus sp. dW9.</title>
        <authorList>
            <person name="Choi E.-W."/>
            <person name="Kim D.-U."/>
        </authorList>
    </citation>
    <scope>NUCLEOTIDE SEQUENCE [LARGE SCALE GENOMIC DNA]</scope>
    <source>
        <strain evidence="8">dW9</strain>
    </source>
</reference>
<dbReference type="PANTHER" id="PTHR12280">
    <property type="entry name" value="PANTOTHENATE KINASE"/>
    <property type="match status" value="1"/>
</dbReference>
<accession>A0ABT4QF60</accession>
<dbReference type="Gene3D" id="3.30.420.40">
    <property type="match status" value="1"/>
</dbReference>
<dbReference type="RefSeq" id="WP_269884010.1">
    <property type="nucleotide sequence ID" value="NZ_JAQAGZ010000017.1"/>
</dbReference>
<dbReference type="SUPFAM" id="SSF53067">
    <property type="entry name" value="Actin-like ATPase domain"/>
    <property type="match status" value="1"/>
</dbReference>
<dbReference type="InterPro" id="IPR011602">
    <property type="entry name" value="Type_II_PanK_bac"/>
</dbReference>
<proteinExistence type="predicted"/>
<dbReference type="GO" id="GO:0004594">
    <property type="term" value="F:pantothenate kinase activity"/>
    <property type="evidence" value="ECO:0007669"/>
    <property type="project" value="UniProtKB-EC"/>
</dbReference>
<keyword evidence="4 7" id="KW-0418">Kinase</keyword>